<dbReference type="EMBL" id="CP005957">
    <property type="protein sequence ID" value="AGL62673.1"/>
    <property type="molecule type" value="Genomic_DNA"/>
</dbReference>
<feature type="transmembrane region" description="Helical" evidence="1">
    <location>
        <begin position="16"/>
        <end position="37"/>
    </location>
</feature>
<feature type="domain" description="DUF11" evidence="2">
    <location>
        <begin position="311"/>
        <end position="421"/>
    </location>
</feature>
<keyword evidence="1" id="KW-0472">Membrane</keyword>
<dbReference type="KEGG" id="saal:L336_0974"/>
<protein>
    <recommendedName>
        <fullName evidence="2">DUF11 domain-containing protein</fullName>
    </recommendedName>
</protein>
<evidence type="ECO:0000256" key="1">
    <source>
        <dbReference type="SAM" id="Phobius"/>
    </source>
</evidence>
<keyword evidence="1" id="KW-0812">Transmembrane</keyword>
<evidence type="ECO:0000313" key="4">
    <source>
        <dbReference type="Proteomes" id="UP000013893"/>
    </source>
</evidence>
<dbReference type="NCBIfam" id="TIGR01451">
    <property type="entry name" value="B_ant_repeat"/>
    <property type="match status" value="1"/>
</dbReference>
<dbReference type="PANTHER" id="PTHR34819">
    <property type="entry name" value="LARGE CYSTEINE-RICH PERIPLASMIC PROTEIN OMCB"/>
    <property type="match status" value="1"/>
</dbReference>
<dbReference type="InterPro" id="IPR047589">
    <property type="entry name" value="DUF11_rpt"/>
</dbReference>
<organism evidence="3 4">
    <name type="scientific">Candidatus Saccharimonas aalborgensis</name>
    <dbReference type="NCBI Taxonomy" id="1332188"/>
    <lineage>
        <taxon>Bacteria</taxon>
        <taxon>Candidatus Saccharimonadota</taxon>
        <taxon>Candidatus Saccharimonadia</taxon>
        <taxon>Candidatus Saccharimonadales</taxon>
        <taxon>Candidatus Saccharimonadaceae</taxon>
        <taxon>Candidatus Saccharimonas</taxon>
    </lineage>
</organism>
<reference evidence="3 4" key="1">
    <citation type="journal article" date="2013" name="Nat. Biotechnol.">
        <title>Genome sequences of rare, uncultured bacteria obtained by differential coverage binning of multiple metagenomes.</title>
        <authorList>
            <person name="Albertsen M."/>
            <person name="Hugenholtz P."/>
            <person name="Skarshewski A."/>
            <person name="Nielsen K.L."/>
            <person name="Tyson G.W."/>
            <person name="Nielsen P.H."/>
        </authorList>
    </citation>
    <scope>NUCLEOTIDE SEQUENCE [LARGE SCALE GENOMIC DNA]</scope>
    <source>
        <strain evidence="3">TM71</strain>
    </source>
</reference>
<keyword evidence="1" id="KW-1133">Transmembrane helix</keyword>
<keyword evidence="4" id="KW-1185">Reference proteome</keyword>
<gene>
    <name evidence="3" type="ORF">L336_0974</name>
</gene>
<name>R4PM00_9BACT</name>
<evidence type="ECO:0000313" key="3">
    <source>
        <dbReference type="EMBL" id="AGL62673.1"/>
    </source>
</evidence>
<dbReference type="InterPro" id="IPR051172">
    <property type="entry name" value="Chlamydia_OmcB"/>
</dbReference>
<dbReference type="STRING" id="1332188.L336_0974"/>
<dbReference type="Pfam" id="PF01345">
    <property type="entry name" value="DUF11"/>
    <property type="match status" value="1"/>
</dbReference>
<evidence type="ECO:0000259" key="2">
    <source>
        <dbReference type="Pfam" id="PF01345"/>
    </source>
</evidence>
<dbReference type="InterPro" id="IPR001434">
    <property type="entry name" value="OmcB-like_DUF11"/>
</dbReference>
<accession>R4PM00</accession>
<sequence>MVVISVHDSEEACMKLARAVIIGGIVALLSLVVLGHLEGDNALALNPSARDCDNNSIIYCGAITPDELATKYAQNKTGDLPALYSHYGISATMINAKSQKQGYVTKAGDVYYNGKVVAKKAISVGRQYNTGSWAVGIDGRTYYERYTGTNYAAGVDAIAVHIWFDANGKFVAAVMYSCGNALIATPVEVPTVACDTLTVEKISRTQYRLTGKAHATGGATIKAIHYYAFDSVSKPVVGVAGPDGQSTSTVTMTIPNPGTYKLQAIALTSMGNTSSDGCTKSVVVDQEPCPIPGKENLPKNSPQCVEDKPGVSITKMVNNAEHQTVLVGSIYEYEISVKNTGNVPLKDVVVTDTAPAGVAFISASSGEITGGTWRNTLPTLAVGESLSFTIAAKIAAYKAGVIKNIACVETPTVPGGNPDDCDDATVETVRMIDVCDLRSHTIVRINEKDFNGDHMTKDVSQCEDLKVCRLSDKTVVTIKKSQFDAQLYSKTLNDCVPKPQPTPPVTPPTVELPHTGIIDTFGSSLGLGSLVGASHYYVASRRSVR</sequence>
<proteinExistence type="predicted"/>
<dbReference type="AlphaFoldDB" id="R4PM00"/>
<dbReference type="Proteomes" id="UP000013893">
    <property type="component" value="Chromosome"/>
</dbReference>
<dbReference type="HOGENOM" id="CLU_468276_0_0_0"/>